<accession>A0A6C0AR57</accession>
<keyword evidence="1" id="KW-0812">Transmembrane</keyword>
<keyword evidence="1" id="KW-1133">Transmembrane helix</keyword>
<keyword evidence="1" id="KW-0472">Membrane</keyword>
<dbReference type="EMBL" id="MN740762">
    <property type="protein sequence ID" value="QHS81963.1"/>
    <property type="molecule type" value="Genomic_DNA"/>
</dbReference>
<feature type="transmembrane region" description="Helical" evidence="1">
    <location>
        <begin position="86"/>
        <end position="108"/>
    </location>
</feature>
<reference evidence="2" key="1">
    <citation type="journal article" date="2020" name="Nature">
        <title>Giant virus diversity and host interactions through global metagenomics.</title>
        <authorList>
            <person name="Schulz F."/>
            <person name="Roux S."/>
            <person name="Paez-Espino D."/>
            <person name="Jungbluth S."/>
            <person name="Walsh D.A."/>
            <person name="Denef V.J."/>
            <person name="McMahon K.D."/>
            <person name="Konstantinidis K.T."/>
            <person name="Eloe-Fadrosh E.A."/>
            <person name="Kyrpides N.C."/>
            <person name="Woyke T."/>
        </authorList>
    </citation>
    <scope>NUCLEOTIDE SEQUENCE</scope>
    <source>
        <strain evidence="2">GVMAG-S-1101165-79</strain>
    </source>
</reference>
<dbReference type="AlphaFoldDB" id="A0A6C0AR57"/>
<evidence type="ECO:0000256" key="1">
    <source>
        <dbReference type="SAM" id="Phobius"/>
    </source>
</evidence>
<sequence>MDTEQSFNVTLFTDETKKICSCSALSIIIIVLFVISPLSNFFKTSIFMKIISLILLGYTLYLNNTQTNLLRSVNSSSNSSQVNSQINTNIICSYVFSLFIGLLIIFIIKSFF</sequence>
<name>A0A6C0AR57_9ZZZZ</name>
<proteinExistence type="predicted"/>
<organism evidence="2">
    <name type="scientific">viral metagenome</name>
    <dbReference type="NCBI Taxonomy" id="1070528"/>
    <lineage>
        <taxon>unclassified sequences</taxon>
        <taxon>metagenomes</taxon>
        <taxon>organismal metagenomes</taxon>
    </lineage>
</organism>
<protein>
    <submittedName>
        <fullName evidence="2">Uncharacterized protein</fullName>
    </submittedName>
</protein>
<feature type="transmembrane region" description="Helical" evidence="1">
    <location>
        <begin position="47"/>
        <end position="66"/>
    </location>
</feature>
<feature type="transmembrane region" description="Helical" evidence="1">
    <location>
        <begin position="16"/>
        <end position="35"/>
    </location>
</feature>
<evidence type="ECO:0000313" key="2">
    <source>
        <dbReference type="EMBL" id="QHS81963.1"/>
    </source>
</evidence>